<keyword evidence="3" id="KW-0106">Calcium</keyword>
<dbReference type="GO" id="GO:0046872">
    <property type="term" value="F:metal ion binding"/>
    <property type="evidence" value="ECO:0007669"/>
    <property type="project" value="UniProtKB-KW"/>
</dbReference>
<dbReference type="NCBIfam" id="NF040941">
    <property type="entry name" value="GGGWT_bact"/>
    <property type="match status" value="1"/>
</dbReference>
<keyword evidence="2" id="KW-0430">Lectin</keyword>
<dbReference type="PANTHER" id="PTHR16146:SF46">
    <property type="entry name" value="INTELECTIN-1A-RELATED"/>
    <property type="match status" value="1"/>
</dbReference>
<dbReference type="Proteomes" id="UP001152795">
    <property type="component" value="Unassembled WGS sequence"/>
</dbReference>
<reference evidence="5" key="1">
    <citation type="submission" date="2020-04" db="EMBL/GenBank/DDBJ databases">
        <authorList>
            <person name="Alioto T."/>
            <person name="Alioto T."/>
            <person name="Gomez Garrido J."/>
        </authorList>
    </citation>
    <scope>NUCLEOTIDE SEQUENCE</scope>
    <source>
        <strain evidence="5">A484AB</strain>
    </source>
</reference>
<dbReference type="GO" id="GO:0005615">
    <property type="term" value="C:extracellular space"/>
    <property type="evidence" value="ECO:0007669"/>
    <property type="project" value="TreeGrafter"/>
</dbReference>
<dbReference type="InterPro" id="IPR036056">
    <property type="entry name" value="Fibrinogen-like_C"/>
</dbReference>
<evidence type="ECO:0000256" key="4">
    <source>
        <dbReference type="ARBA" id="ARBA00023157"/>
    </source>
</evidence>
<evidence type="ECO:0000313" key="5">
    <source>
        <dbReference type="EMBL" id="CAB4034087.1"/>
    </source>
</evidence>
<protein>
    <submittedName>
        <fullName evidence="5">Uncharacterized protein</fullName>
    </submittedName>
</protein>
<comment type="caution">
    <text evidence="5">The sequence shown here is derived from an EMBL/GenBank/DDBJ whole genome shotgun (WGS) entry which is preliminary data.</text>
</comment>
<keyword evidence="4" id="KW-1015">Disulfide bond</keyword>
<dbReference type="SUPFAM" id="SSF56496">
    <property type="entry name" value="Fibrinogen C-terminal domain-like"/>
    <property type="match status" value="1"/>
</dbReference>
<dbReference type="OrthoDB" id="10043005at2759"/>
<name>A0A6S7JRB5_PARCT</name>
<dbReference type="PANTHER" id="PTHR16146">
    <property type="entry name" value="INTELECTIN"/>
    <property type="match status" value="1"/>
</dbReference>
<dbReference type="GO" id="GO:0070492">
    <property type="term" value="F:oligosaccharide binding"/>
    <property type="evidence" value="ECO:0007669"/>
    <property type="project" value="TreeGrafter"/>
</dbReference>
<dbReference type="EMBL" id="CACRXK020019803">
    <property type="protein sequence ID" value="CAB4034087.1"/>
    <property type="molecule type" value="Genomic_DNA"/>
</dbReference>
<evidence type="ECO:0000256" key="3">
    <source>
        <dbReference type="ARBA" id="ARBA00022837"/>
    </source>
</evidence>
<gene>
    <name evidence="5" type="ORF">PACLA_8A039670</name>
</gene>
<evidence type="ECO:0000313" key="6">
    <source>
        <dbReference type="Proteomes" id="UP001152795"/>
    </source>
</evidence>
<keyword evidence="1" id="KW-0479">Metal-binding</keyword>
<evidence type="ECO:0000256" key="1">
    <source>
        <dbReference type="ARBA" id="ARBA00022723"/>
    </source>
</evidence>
<dbReference type="InterPro" id="IPR014716">
    <property type="entry name" value="Fibrinogen_a/b/g_C_1"/>
</dbReference>
<organism evidence="5 6">
    <name type="scientific">Paramuricea clavata</name>
    <name type="common">Red gorgonian</name>
    <name type="synonym">Violescent sea-whip</name>
    <dbReference type="NCBI Taxonomy" id="317549"/>
    <lineage>
        <taxon>Eukaryota</taxon>
        <taxon>Metazoa</taxon>
        <taxon>Cnidaria</taxon>
        <taxon>Anthozoa</taxon>
        <taxon>Octocorallia</taxon>
        <taxon>Malacalcyonacea</taxon>
        <taxon>Plexauridae</taxon>
        <taxon>Paramuricea</taxon>
    </lineage>
</organism>
<dbReference type="Gene3D" id="3.90.215.10">
    <property type="entry name" value="Gamma Fibrinogen, chain A, domain 1"/>
    <property type="match status" value="1"/>
</dbReference>
<proteinExistence type="predicted"/>
<accession>A0A6S7JRB5</accession>
<dbReference type="AlphaFoldDB" id="A0A6S7JRB5"/>
<keyword evidence="6" id="KW-1185">Reference proteome</keyword>
<evidence type="ECO:0000256" key="2">
    <source>
        <dbReference type="ARBA" id="ARBA00022734"/>
    </source>
</evidence>
<sequence>MNFVAILLLVLCWIYICPVAVDITDVDDYDPGSCDKSNALQVYSVNDRKNDKKLWICSKENGNYLWKPFKGDAYLGEFLYPGYDCSDILDHELDAQDGFYWITLGGATKRKVWCDMKTNGGGYMLVARKHNAIMWDVPSKDQPVEPDSSETYWTSQLGDAPILDFRIQLSTSDSFDNTKAHWSFRLKNTRKLANLMITDRGCDALSPGVGDIAYVNDLMAEKIATTNFKCSVFGPNTASFIKVGWSMMNQCLKKPCGGSGYLHFPGQKPIKFEENGVFSYSVSTTKSGIYNNATAYVGCLHGKCCGCFGPAGGTANYCDTKCNAINGGTIIGAKTVYAWVWVRSRLPKRVWNRCMEYKSQDENGQFQWYTLIGDSAIPEKGRCSNADELRLNSGVRNTL</sequence>